<dbReference type="InterPro" id="IPR036188">
    <property type="entry name" value="FAD/NAD-bd_sf"/>
</dbReference>
<dbReference type="PRINTS" id="PR00368">
    <property type="entry name" value="FADPNR"/>
</dbReference>
<dbReference type="Gene3D" id="3.50.50.60">
    <property type="entry name" value="FAD/NAD(P)-binding domain"/>
    <property type="match status" value="1"/>
</dbReference>
<evidence type="ECO:0000256" key="1">
    <source>
        <dbReference type="ARBA" id="ARBA00023002"/>
    </source>
</evidence>
<accession>A0A840Y0Y9</accession>
<dbReference type="GO" id="GO:0050660">
    <property type="term" value="F:flavin adenine dinucleotide binding"/>
    <property type="evidence" value="ECO:0007669"/>
    <property type="project" value="TreeGrafter"/>
</dbReference>
<dbReference type="InterPro" id="IPR050982">
    <property type="entry name" value="Auxin_biosynth/cation_transpt"/>
</dbReference>
<dbReference type="PANTHER" id="PTHR43539:SF78">
    <property type="entry name" value="FLAVIN-CONTAINING MONOOXYGENASE"/>
    <property type="match status" value="1"/>
</dbReference>
<protein>
    <submittedName>
        <fullName evidence="2">Putative flavoprotein involved in K+ transport</fullName>
    </submittedName>
</protein>
<proteinExistence type="predicted"/>
<dbReference type="Pfam" id="PF13738">
    <property type="entry name" value="Pyr_redox_3"/>
    <property type="match status" value="1"/>
</dbReference>
<evidence type="ECO:0000313" key="3">
    <source>
        <dbReference type="Proteomes" id="UP000580654"/>
    </source>
</evidence>
<comment type="caution">
    <text evidence="2">The sequence shown here is derived from an EMBL/GenBank/DDBJ whole genome shotgun (WGS) entry which is preliminary data.</text>
</comment>
<dbReference type="PRINTS" id="PR00469">
    <property type="entry name" value="PNDRDTASEII"/>
</dbReference>
<dbReference type="PANTHER" id="PTHR43539">
    <property type="entry name" value="FLAVIN-BINDING MONOOXYGENASE-LIKE PROTEIN (AFU_ORTHOLOGUE AFUA_4G09220)"/>
    <property type="match status" value="1"/>
</dbReference>
<keyword evidence="3" id="KW-1185">Reference proteome</keyword>
<dbReference type="Proteomes" id="UP000580654">
    <property type="component" value="Unassembled WGS sequence"/>
</dbReference>
<dbReference type="SUPFAM" id="SSF51905">
    <property type="entry name" value="FAD/NAD(P)-binding domain"/>
    <property type="match status" value="2"/>
</dbReference>
<keyword evidence="1" id="KW-0560">Oxidoreductase</keyword>
<reference evidence="2 3" key="1">
    <citation type="submission" date="2020-08" db="EMBL/GenBank/DDBJ databases">
        <title>Genomic Encyclopedia of Type Strains, Phase IV (KMG-IV): sequencing the most valuable type-strain genomes for metagenomic binning, comparative biology and taxonomic classification.</title>
        <authorList>
            <person name="Goeker M."/>
        </authorList>
    </citation>
    <scope>NUCLEOTIDE SEQUENCE [LARGE SCALE GENOMIC DNA]</scope>
    <source>
        <strain evidence="2 3">DSM 25622</strain>
    </source>
</reference>
<dbReference type="NCBIfam" id="NF040505">
    <property type="entry name" value="ArsO_flavin_mono"/>
    <property type="match status" value="1"/>
</dbReference>
<dbReference type="EMBL" id="JACIJD010000010">
    <property type="protein sequence ID" value="MBB5694385.1"/>
    <property type="molecule type" value="Genomic_DNA"/>
</dbReference>
<sequence length="360" mass="38343">MAEAQSRQVVVIGGGQSGLATGYFLRRAGLDFEILDANWKPGGAWPSAWDSLHLFSPAQSSSLPGWPMPPVLGEGYPGRDHVAAYLAAYEERYRLPVRRPVRVEAVERAGDQLLVRTDAGSWTASAVVSATGGASRPFIPDYPGRVTFGGRQLHSSSYRSPQDLAGQRVLVVGGGNSGAQILAELSLVADATWVTPEPPTLLPDDVDGRVLFERATERIRAQQQGRDPGPPLGGLGDIVMVPPVSEARDRGALHSVRPFVRHDPRGVVWRDGSHCPVDAVIWCTGFRPALEHLAPLGVLEPDGRIAVQGAQCVREPRLWLVGYGDWTGVASATLAGVTRAARGAVQEIQEAAGAPPVSMA</sequence>
<dbReference type="RefSeq" id="WP_184518413.1">
    <property type="nucleotide sequence ID" value="NZ_JACIJD010000010.1"/>
</dbReference>
<evidence type="ECO:0000313" key="2">
    <source>
        <dbReference type="EMBL" id="MBB5694385.1"/>
    </source>
</evidence>
<name>A0A840Y0Y9_9PROT</name>
<gene>
    <name evidence="2" type="ORF">FHS87_002431</name>
</gene>
<dbReference type="AlphaFoldDB" id="A0A840Y0Y9"/>
<organism evidence="2 3">
    <name type="scientific">Muricoccus pecuniae</name>
    <dbReference type="NCBI Taxonomy" id="693023"/>
    <lineage>
        <taxon>Bacteria</taxon>
        <taxon>Pseudomonadati</taxon>
        <taxon>Pseudomonadota</taxon>
        <taxon>Alphaproteobacteria</taxon>
        <taxon>Acetobacterales</taxon>
        <taxon>Roseomonadaceae</taxon>
        <taxon>Muricoccus</taxon>
    </lineage>
</organism>
<dbReference type="GO" id="GO:0004497">
    <property type="term" value="F:monooxygenase activity"/>
    <property type="evidence" value="ECO:0007669"/>
    <property type="project" value="TreeGrafter"/>
</dbReference>